<accession>A0A0F9IQV9</accession>
<protein>
    <submittedName>
        <fullName evidence="1">Uncharacterized protein</fullName>
    </submittedName>
</protein>
<proteinExistence type="predicted"/>
<reference evidence="1" key="1">
    <citation type="journal article" date="2015" name="Nature">
        <title>Complex archaea that bridge the gap between prokaryotes and eukaryotes.</title>
        <authorList>
            <person name="Spang A."/>
            <person name="Saw J.H."/>
            <person name="Jorgensen S.L."/>
            <person name="Zaremba-Niedzwiedzka K."/>
            <person name="Martijn J."/>
            <person name="Lind A.E."/>
            <person name="van Eijk R."/>
            <person name="Schleper C."/>
            <person name="Guy L."/>
            <person name="Ettema T.J."/>
        </authorList>
    </citation>
    <scope>NUCLEOTIDE SEQUENCE</scope>
</reference>
<comment type="caution">
    <text evidence="1">The sequence shown here is derived from an EMBL/GenBank/DDBJ whole genome shotgun (WGS) entry which is preliminary data.</text>
</comment>
<gene>
    <name evidence="1" type="ORF">LCGC14_1549050</name>
</gene>
<name>A0A0F9IQV9_9ZZZZ</name>
<evidence type="ECO:0000313" key="1">
    <source>
        <dbReference type="EMBL" id="KKM58621.1"/>
    </source>
</evidence>
<dbReference type="AlphaFoldDB" id="A0A0F9IQV9"/>
<sequence>MKSHIVDEVEGAMRAAWILEERLKAILVALKNMPDDLSRKTYLKFQLGHLDKDVNLTTLRVNGVKEKLVKHDLV</sequence>
<dbReference type="EMBL" id="LAZR01011813">
    <property type="protein sequence ID" value="KKM58621.1"/>
    <property type="molecule type" value="Genomic_DNA"/>
</dbReference>
<organism evidence="1">
    <name type="scientific">marine sediment metagenome</name>
    <dbReference type="NCBI Taxonomy" id="412755"/>
    <lineage>
        <taxon>unclassified sequences</taxon>
        <taxon>metagenomes</taxon>
        <taxon>ecological metagenomes</taxon>
    </lineage>
</organism>